<comment type="function">
    <text evidence="12">Flavin transferase that catalyzes the transfer of the FMN moiety of FAD and its covalent binding to the hydroxyl group of a threonine residue in a target flavoprotein.</text>
</comment>
<evidence type="ECO:0000256" key="5">
    <source>
        <dbReference type="ARBA" id="ARBA00022723"/>
    </source>
</evidence>
<evidence type="ECO:0000256" key="10">
    <source>
        <dbReference type="PIRNR" id="PIRNR006268"/>
    </source>
</evidence>
<reference evidence="13 14" key="1">
    <citation type="submission" date="2017-10" db="EMBL/GenBank/DDBJ databases">
        <title>The draft genome sequence of Lewinella nigricans NBRC 102662.</title>
        <authorList>
            <person name="Wang K."/>
        </authorList>
    </citation>
    <scope>NUCLEOTIDE SEQUENCE [LARGE SCALE GENOMIC DNA]</scope>
    <source>
        <strain evidence="13 14">NBRC 102662</strain>
    </source>
</reference>
<evidence type="ECO:0000256" key="12">
    <source>
        <dbReference type="RuleBase" id="RU363002"/>
    </source>
</evidence>
<keyword evidence="12" id="KW-0449">Lipoprotein</keyword>
<proteinExistence type="inferred from homology"/>
<dbReference type="InterPro" id="IPR003374">
    <property type="entry name" value="ApbE-like_sf"/>
</dbReference>
<feature type="binding site" evidence="11">
    <location>
        <position position="171"/>
    </location>
    <ligand>
        <name>Mg(2+)</name>
        <dbReference type="ChEBI" id="CHEBI:18420"/>
    </ligand>
</feature>
<evidence type="ECO:0000256" key="3">
    <source>
        <dbReference type="ARBA" id="ARBA00022630"/>
    </source>
</evidence>
<organism evidence="13 14">
    <name type="scientific">Flavilitoribacter nigricans (strain ATCC 23147 / DSM 23189 / NBRC 102662 / NCIMB 1420 / SS-2)</name>
    <name type="common">Lewinella nigricans</name>
    <dbReference type="NCBI Taxonomy" id="1122177"/>
    <lineage>
        <taxon>Bacteria</taxon>
        <taxon>Pseudomonadati</taxon>
        <taxon>Bacteroidota</taxon>
        <taxon>Saprospiria</taxon>
        <taxon>Saprospirales</taxon>
        <taxon>Lewinellaceae</taxon>
        <taxon>Flavilitoribacter</taxon>
    </lineage>
</organism>
<keyword evidence="6 10" id="KW-0274">FAD</keyword>
<dbReference type="GO" id="GO:0005886">
    <property type="term" value="C:plasma membrane"/>
    <property type="evidence" value="ECO:0007669"/>
    <property type="project" value="UniProtKB-SubCell"/>
</dbReference>
<dbReference type="InterPro" id="IPR024932">
    <property type="entry name" value="ApbE"/>
</dbReference>
<dbReference type="Proteomes" id="UP000223913">
    <property type="component" value="Unassembled WGS sequence"/>
</dbReference>
<gene>
    <name evidence="13" type="ORF">CRP01_14940</name>
</gene>
<sequence length="338" mass="37588">MRYSLLFVFIFGLLACNSGGQELEEVQILRGETMGTYYQVSYVGSQQPFLQEEIDSLLRAINAEVSTYEPNSVISRFNKSARGIALGEAPHFWINLEIARSVFNVTDGAFDATVMPLVNFWGFGFTEDRQGREVDTVEVNRIRSLVGFDQVRMEGDSLLKEKPEIQLDFSACAKGYGVDEVGRLLEKRSLGRYLVDIGGESRARGVKPGGSIWRVGINMPDEDASVNEIITAFPLENRSVATSGNYRNWYEVDGVKYSHTINPRSGFPERTELLSASVFHRDCAVADAYATSCMVLGVEKALSLAESNPAIEIYLIFSRPDGSMETRYTSGLNALFNE</sequence>
<dbReference type="OrthoDB" id="9778595at2"/>
<keyword evidence="12" id="KW-0997">Cell inner membrane</keyword>
<dbReference type="GO" id="GO:0016740">
    <property type="term" value="F:transferase activity"/>
    <property type="evidence" value="ECO:0007669"/>
    <property type="project" value="UniProtKB-UniRule"/>
</dbReference>
<protein>
    <recommendedName>
        <fullName evidence="2 10">FAD:protein FMN transferase</fullName>
        <ecNumber evidence="1 10">2.7.1.180</ecNumber>
    </recommendedName>
    <alternativeName>
        <fullName evidence="8 10">Flavin transferase</fullName>
    </alternativeName>
</protein>
<dbReference type="PANTHER" id="PTHR30040:SF2">
    <property type="entry name" value="FAD:PROTEIN FMN TRANSFERASE"/>
    <property type="match status" value="1"/>
</dbReference>
<keyword evidence="3 10" id="KW-0285">Flavoprotein</keyword>
<evidence type="ECO:0000313" key="14">
    <source>
        <dbReference type="Proteomes" id="UP000223913"/>
    </source>
</evidence>
<comment type="similarity">
    <text evidence="10 12">Belongs to the ApbE family.</text>
</comment>
<name>A0A2D0NBK7_FLAN2</name>
<dbReference type="RefSeq" id="WP_099150858.1">
    <property type="nucleotide sequence ID" value="NZ_PDUD01000020.1"/>
</dbReference>
<comment type="cofactor">
    <cofactor evidence="11">
        <name>Mg(2+)</name>
        <dbReference type="ChEBI" id="CHEBI:18420"/>
    </cofactor>
    <cofactor evidence="11">
        <name>Mn(2+)</name>
        <dbReference type="ChEBI" id="CHEBI:29035"/>
    </cofactor>
    <text evidence="11">Magnesium. Can also use manganese.</text>
</comment>
<dbReference type="EMBL" id="PDUD01000020">
    <property type="protein sequence ID" value="PHN05768.1"/>
    <property type="molecule type" value="Genomic_DNA"/>
</dbReference>
<dbReference type="PIRSF" id="PIRSF006268">
    <property type="entry name" value="ApbE"/>
    <property type="match status" value="1"/>
</dbReference>
<comment type="subcellular location">
    <subcellularLocation>
        <location evidence="12">Cell inner membrane</location>
        <topology evidence="12">Lipid-anchor</topology>
        <orientation evidence="12">Periplasmic side</orientation>
    </subcellularLocation>
</comment>
<evidence type="ECO:0000256" key="9">
    <source>
        <dbReference type="ARBA" id="ARBA00048540"/>
    </source>
</evidence>
<evidence type="ECO:0000313" key="13">
    <source>
        <dbReference type="EMBL" id="PHN05768.1"/>
    </source>
</evidence>
<evidence type="ECO:0000256" key="1">
    <source>
        <dbReference type="ARBA" id="ARBA00011955"/>
    </source>
</evidence>
<dbReference type="SUPFAM" id="SSF143631">
    <property type="entry name" value="ApbE-like"/>
    <property type="match status" value="1"/>
</dbReference>
<keyword evidence="4 10" id="KW-0808">Transferase</keyword>
<accession>A0A2D0NBK7</accession>
<keyword evidence="14" id="KW-1185">Reference proteome</keyword>
<keyword evidence="7 10" id="KW-0460">Magnesium</keyword>
<dbReference type="AlphaFoldDB" id="A0A2D0NBK7"/>
<comment type="caution">
    <text evidence="13">The sequence shown here is derived from an EMBL/GenBank/DDBJ whole genome shotgun (WGS) entry which is preliminary data.</text>
</comment>
<keyword evidence="5 10" id="KW-0479">Metal-binding</keyword>
<evidence type="ECO:0000256" key="8">
    <source>
        <dbReference type="ARBA" id="ARBA00031306"/>
    </source>
</evidence>
<feature type="binding site" evidence="11">
    <location>
        <position position="291"/>
    </location>
    <ligand>
        <name>Mg(2+)</name>
        <dbReference type="ChEBI" id="CHEBI:18420"/>
    </ligand>
</feature>
<dbReference type="PANTHER" id="PTHR30040">
    <property type="entry name" value="THIAMINE BIOSYNTHESIS LIPOPROTEIN APBE"/>
    <property type="match status" value="1"/>
</dbReference>
<keyword evidence="12" id="KW-0472">Membrane</keyword>
<dbReference type="PROSITE" id="PS51257">
    <property type="entry name" value="PROKAR_LIPOPROTEIN"/>
    <property type="match status" value="1"/>
</dbReference>
<evidence type="ECO:0000256" key="6">
    <source>
        <dbReference type="ARBA" id="ARBA00022827"/>
    </source>
</evidence>
<evidence type="ECO:0000256" key="4">
    <source>
        <dbReference type="ARBA" id="ARBA00022679"/>
    </source>
</evidence>
<feature type="binding site" evidence="11">
    <location>
        <position position="287"/>
    </location>
    <ligand>
        <name>Mg(2+)</name>
        <dbReference type="ChEBI" id="CHEBI:18420"/>
    </ligand>
</feature>
<dbReference type="Gene3D" id="3.10.520.10">
    <property type="entry name" value="ApbE-like domains"/>
    <property type="match status" value="1"/>
</dbReference>
<dbReference type="GO" id="GO:0046872">
    <property type="term" value="F:metal ion binding"/>
    <property type="evidence" value="ECO:0007669"/>
    <property type="project" value="UniProtKB-UniRule"/>
</dbReference>
<comment type="catalytic activity">
    <reaction evidence="9 10 12">
        <text>L-threonyl-[protein] + FAD = FMN-L-threonyl-[protein] + AMP + H(+)</text>
        <dbReference type="Rhea" id="RHEA:36847"/>
        <dbReference type="Rhea" id="RHEA-COMP:11060"/>
        <dbReference type="Rhea" id="RHEA-COMP:11061"/>
        <dbReference type="ChEBI" id="CHEBI:15378"/>
        <dbReference type="ChEBI" id="CHEBI:30013"/>
        <dbReference type="ChEBI" id="CHEBI:57692"/>
        <dbReference type="ChEBI" id="CHEBI:74257"/>
        <dbReference type="ChEBI" id="CHEBI:456215"/>
        <dbReference type="EC" id="2.7.1.180"/>
    </reaction>
</comment>
<dbReference type="Pfam" id="PF02424">
    <property type="entry name" value="ApbE"/>
    <property type="match status" value="1"/>
</dbReference>
<evidence type="ECO:0000256" key="2">
    <source>
        <dbReference type="ARBA" id="ARBA00016337"/>
    </source>
</evidence>
<keyword evidence="12" id="KW-1003">Cell membrane</keyword>
<dbReference type="EC" id="2.7.1.180" evidence="1 10"/>
<evidence type="ECO:0000256" key="11">
    <source>
        <dbReference type="PIRSR" id="PIRSR006268-2"/>
    </source>
</evidence>
<evidence type="ECO:0000256" key="7">
    <source>
        <dbReference type="ARBA" id="ARBA00022842"/>
    </source>
</evidence>